<proteinExistence type="predicted"/>
<keyword evidence="3" id="KW-1185">Reference proteome</keyword>
<dbReference type="AlphaFoldDB" id="A0A420HQE5"/>
<feature type="region of interest" description="Disordered" evidence="1">
    <location>
        <begin position="80"/>
        <end position="128"/>
    </location>
</feature>
<feature type="region of interest" description="Disordered" evidence="1">
    <location>
        <begin position="238"/>
        <end position="295"/>
    </location>
</feature>
<dbReference type="PANTHER" id="PTHR32428">
    <property type="entry name" value="TARGET OF RAPAMYCIN COMPLEX 2 SUBUNIT BIT61-RELATED"/>
    <property type="match status" value="1"/>
</dbReference>
<comment type="caution">
    <text evidence="2">The sequence shown here is derived from an EMBL/GenBank/DDBJ whole genome shotgun (WGS) entry which is preliminary data.</text>
</comment>
<feature type="compositionally biased region" description="Low complexity" evidence="1">
    <location>
        <begin position="81"/>
        <end position="97"/>
    </location>
</feature>
<feature type="region of interest" description="Disordered" evidence="1">
    <location>
        <begin position="166"/>
        <end position="204"/>
    </location>
</feature>
<feature type="compositionally biased region" description="Polar residues" evidence="1">
    <location>
        <begin position="1"/>
        <end position="25"/>
    </location>
</feature>
<feature type="compositionally biased region" description="Basic and acidic residues" evidence="1">
    <location>
        <begin position="253"/>
        <end position="268"/>
    </location>
</feature>
<feature type="compositionally biased region" description="Polar residues" evidence="1">
    <location>
        <begin position="707"/>
        <end position="723"/>
    </location>
</feature>
<protein>
    <submittedName>
        <fullName evidence="2">Putative HbrB</fullName>
    </submittedName>
</protein>
<dbReference type="Pfam" id="PF08539">
    <property type="entry name" value="HbrB"/>
    <property type="match status" value="1"/>
</dbReference>
<dbReference type="STRING" id="62708.A0A420HQE5"/>
<dbReference type="EMBL" id="MCBQ01017355">
    <property type="protein sequence ID" value="RKF59599.1"/>
    <property type="molecule type" value="Genomic_DNA"/>
</dbReference>
<feature type="region of interest" description="Disordered" evidence="1">
    <location>
        <begin position="707"/>
        <end position="726"/>
    </location>
</feature>
<sequence length="817" mass="89532">MATNNTPLREPENFSNITGLVSTSRIDLPRGSEEQTELKSQKSRFITNDLRNCNPPSVHVQPLRPLYASYQENFSASSLQNYNYSRPSSNSSANRAEPAPRPSHQAPTQKKSNTDYNPSGRKHSSTQGSFEAYVPTTANNNYGTLANPTSGLSTSHFAAQAAMQYKTHVRQRSQTVPSPQIENKRRISTTGHSNPPMSSLTEASVPQDSRLGSKVFHSSNVGVSHKSAAQTAASVVFSKSPNTSPGLPPSEYLAEKEKEKPVKAEKSKVKLFSRPGKNGISKDKEAKAGPLPSPNKVNFPLAQKANYSAISALETQSSTLSMHTITNSFSSSIRPFEPEEKKLEKEKHKHNFLSRQKHKLISKDDHSVPIILGASNSKSVDPNASSSLYDLNMPPSPSVNPNSIYSRSMSGLDLRHGGRALREKRKEKEEKTESTLREVEASYHNNPSEKAGTSSSGPIYATSFLAASGISYASSICGYDTSAEIMKNVLDRLGPEDAWPFLRTKLMAVFEGEDLKLPVEDLNRIVSLHLQSAHRKRAQSKNPTNDLIDLLNSGFTLLDQSTRYTPDEHLIPQLVEMWNFTFTAILPFMQAVFLPLDLELSKIMCDDEENGDSQGDFSVRSMVLRSYRDVVILSRFDILKPLFSKLHLKSISSNIPGQGILSPLSESNSGRPSTPMSLDPGIASYGSQANTIIDSMSQFSRERRLSSVSSKPFAESPSTSGLNSIHPRERERAIGNSGALVAGIISRLLQCIGVLNSVHNGAVDTNDGESIKEKMGELVKSLKLDWLEVQKMGHANRGPIGARVRLPVLIFGTAIEV</sequence>
<feature type="region of interest" description="Disordered" evidence="1">
    <location>
        <begin position="1"/>
        <end position="57"/>
    </location>
</feature>
<evidence type="ECO:0000313" key="2">
    <source>
        <dbReference type="EMBL" id="RKF59599.1"/>
    </source>
</evidence>
<feature type="compositionally biased region" description="Polar residues" evidence="1">
    <location>
        <begin position="443"/>
        <end position="455"/>
    </location>
</feature>
<feature type="compositionally biased region" description="Basic and acidic residues" evidence="1">
    <location>
        <begin position="27"/>
        <end position="40"/>
    </location>
</feature>
<feature type="compositionally biased region" description="Polar residues" evidence="1">
    <location>
        <begin position="188"/>
        <end position="204"/>
    </location>
</feature>
<reference evidence="2 3" key="1">
    <citation type="journal article" date="2018" name="BMC Genomics">
        <title>Comparative genome analyses reveal sequence features reflecting distinct modes of host-adaptation between dicot and monocot powdery mildew.</title>
        <authorList>
            <person name="Wu Y."/>
            <person name="Ma X."/>
            <person name="Pan Z."/>
            <person name="Kale S.D."/>
            <person name="Song Y."/>
            <person name="King H."/>
            <person name="Zhang Q."/>
            <person name="Presley C."/>
            <person name="Deng X."/>
            <person name="Wei C.I."/>
            <person name="Xiao S."/>
        </authorList>
    </citation>
    <scope>NUCLEOTIDE SEQUENCE [LARGE SCALE GENOMIC DNA]</scope>
    <source>
        <strain evidence="2">UMSG3</strain>
    </source>
</reference>
<feature type="compositionally biased region" description="Polar residues" evidence="1">
    <location>
        <begin position="105"/>
        <end position="117"/>
    </location>
</feature>
<name>A0A420HQE5_9PEZI</name>
<feature type="compositionally biased region" description="Polar residues" evidence="1">
    <location>
        <begin position="43"/>
        <end position="55"/>
    </location>
</feature>
<organism evidence="2 3">
    <name type="scientific">Golovinomyces cichoracearum</name>
    <dbReference type="NCBI Taxonomy" id="62708"/>
    <lineage>
        <taxon>Eukaryota</taxon>
        <taxon>Fungi</taxon>
        <taxon>Dikarya</taxon>
        <taxon>Ascomycota</taxon>
        <taxon>Pezizomycotina</taxon>
        <taxon>Leotiomycetes</taxon>
        <taxon>Erysiphales</taxon>
        <taxon>Erysiphaceae</taxon>
        <taxon>Golovinomyces</taxon>
    </lineage>
</organism>
<feature type="region of interest" description="Disordered" evidence="1">
    <location>
        <begin position="415"/>
        <end position="455"/>
    </location>
</feature>
<gene>
    <name evidence="2" type="ORF">GcM3_173008</name>
</gene>
<dbReference type="Proteomes" id="UP000283383">
    <property type="component" value="Unassembled WGS sequence"/>
</dbReference>
<feature type="compositionally biased region" description="Polar residues" evidence="1">
    <location>
        <begin position="172"/>
        <end position="181"/>
    </location>
</feature>
<accession>A0A420HQE5</accession>
<dbReference type="PANTHER" id="PTHR32428:SF2">
    <property type="entry name" value="TARGET OF RAPAMYCIN COMPLEX 2 SUBUNIT BIT61-RELATED"/>
    <property type="match status" value="1"/>
</dbReference>
<feature type="compositionally biased region" description="Basic and acidic residues" evidence="1">
    <location>
        <begin position="415"/>
        <end position="441"/>
    </location>
</feature>
<evidence type="ECO:0000313" key="3">
    <source>
        <dbReference type="Proteomes" id="UP000283383"/>
    </source>
</evidence>
<evidence type="ECO:0000256" key="1">
    <source>
        <dbReference type="SAM" id="MobiDB-lite"/>
    </source>
</evidence>
<dbReference type="GO" id="GO:0038203">
    <property type="term" value="P:TORC2 signaling"/>
    <property type="evidence" value="ECO:0007669"/>
    <property type="project" value="TreeGrafter"/>
</dbReference>
<dbReference type="GO" id="GO:0031932">
    <property type="term" value="C:TORC2 complex"/>
    <property type="evidence" value="ECO:0007669"/>
    <property type="project" value="TreeGrafter"/>
</dbReference>
<dbReference type="InterPro" id="IPR013745">
    <property type="entry name" value="Bit61/PRR5"/>
</dbReference>